<dbReference type="FunFam" id="3.40.50.2000:FF:000056">
    <property type="entry name" value="Glycosyltransferase"/>
    <property type="match status" value="1"/>
</dbReference>
<comment type="similarity">
    <text evidence="1 4">Belongs to the UDP-glycosyltransferase family.</text>
</comment>
<dbReference type="PANTHER" id="PTHR11926">
    <property type="entry name" value="GLUCOSYL/GLUCURONOSYL TRANSFERASES"/>
    <property type="match status" value="1"/>
</dbReference>
<sequence>MYAQTRQAPAPYKGLYITFVNTQTYHDQLLASGGMLGLEDAPGFWFKTVPPDGVANLFDCFQDLVAQLEVPASIICDGFLTFAKTIQAAEKLNVPIFLFWPMAACGFMGCYQVKVLTDKEILPLKDEIYLTNGYLEKEIDWIPGMEGIRLKDLPEFKNATKHAMVLITTTWKTLEWSLRITGKETNDNRHSLWKEEPECVEWLNSKEPNSVVYVNFGSLAVMSVQDLVEFGWGLVNSNCYFLWIIRPNLADGKPMVMPQELEVAMKEKGFVGGWCSQEEVLDHQAVGGFLTHCGWGSIMESLSAGVPMLGWPCLGEQGINCWQMRKQWQVGMEVGKDVKRDKVEKLVRMLMDGPDGERMRNKALVWKKTAEMATGSNGSSCLDVEKLTNEIIKLSRN</sequence>
<dbReference type="AlphaFoldDB" id="A0A5N6MW56"/>
<evidence type="ECO:0000256" key="3">
    <source>
        <dbReference type="ARBA" id="ARBA00053747"/>
    </source>
</evidence>
<protein>
    <submittedName>
        <fullName evidence="5">Uncharacterized protein</fullName>
    </submittedName>
</protein>
<comment type="function">
    <text evidence="3">May glycosylate diterpenes or flavonols in leaves.</text>
</comment>
<accession>A0A5N6MW56</accession>
<dbReference type="CDD" id="cd03784">
    <property type="entry name" value="GT1_Gtf-like"/>
    <property type="match status" value="1"/>
</dbReference>
<comment type="caution">
    <text evidence="5">The sequence shown here is derived from an EMBL/GenBank/DDBJ whole genome shotgun (WGS) entry which is preliminary data.</text>
</comment>
<dbReference type="InterPro" id="IPR035595">
    <property type="entry name" value="UDP_glycos_trans_CS"/>
</dbReference>
<keyword evidence="6" id="KW-1185">Reference proteome</keyword>
<dbReference type="PANTHER" id="PTHR11926:SF1503">
    <property type="entry name" value="GLYCOSYLTRANSFERASE"/>
    <property type="match status" value="1"/>
</dbReference>
<evidence type="ECO:0000256" key="2">
    <source>
        <dbReference type="ARBA" id="ARBA00022679"/>
    </source>
</evidence>
<keyword evidence="4" id="KW-0328">Glycosyltransferase</keyword>
<dbReference type="Pfam" id="PF00201">
    <property type="entry name" value="UDPGT"/>
    <property type="match status" value="1"/>
</dbReference>
<evidence type="ECO:0000313" key="6">
    <source>
        <dbReference type="Proteomes" id="UP000326396"/>
    </source>
</evidence>
<gene>
    <name evidence="5" type="ORF">E3N88_27199</name>
</gene>
<name>A0A5N6MW56_9ASTR</name>
<dbReference type="OrthoDB" id="5835829at2759"/>
<evidence type="ECO:0000256" key="1">
    <source>
        <dbReference type="ARBA" id="ARBA00009995"/>
    </source>
</evidence>
<dbReference type="SUPFAM" id="SSF53756">
    <property type="entry name" value="UDP-Glycosyltransferase/glycogen phosphorylase"/>
    <property type="match status" value="1"/>
</dbReference>
<dbReference type="PROSITE" id="PS00375">
    <property type="entry name" value="UDPGT"/>
    <property type="match status" value="1"/>
</dbReference>
<dbReference type="Proteomes" id="UP000326396">
    <property type="component" value="Linkage Group LG4"/>
</dbReference>
<keyword evidence="2 4" id="KW-0808">Transferase</keyword>
<organism evidence="5 6">
    <name type="scientific">Mikania micrantha</name>
    <name type="common">bitter vine</name>
    <dbReference type="NCBI Taxonomy" id="192012"/>
    <lineage>
        <taxon>Eukaryota</taxon>
        <taxon>Viridiplantae</taxon>
        <taxon>Streptophyta</taxon>
        <taxon>Embryophyta</taxon>
        <taxon>Tracheophyta</taxon>
        <taxon>Spermatophyta</taxon>
        <taxon>Magnoliopsida</taxon>
        <taxon>eudicotyledons</taxon>
        <taxon>Gunneridae</taxon>
        <taxon>Pentapetalae</taxon>
        <taxon>asterids</taxon>
        <taxon>campanulids</taxon>
        <taxon>Asterales</taxon>
        <taxon>Asteraceae</taxon>
        <taxon>Asteroideae</taxon>
        <taxon>Heliantheae alliance</taxon>
        <taxon>Eupatorieae</taxon>
        <taxon>Mikania</taxon>
    </lineage>
</organism>
<proteinExistence type="inferred from homology"/>
<dbReference type="GO" id="GO:0080044">
    <property type="term" value="F:quercetin 7-O-glucosyltransferase activity"/>
    <property type="evidence" value="ECO:0007669"/>
    <property type="project" value="TreeGrafter"/>
</dbReference>
<dbReference type="GO" id="GO:0080043">
    <property type="term" value="F:quercetin 3-O-glucosyltransferase activity"/>
    <property type="evidence" value="ECO:0007669"/>
    <property type="project" value="TreeGrafter"/>
</dbReference>
<dbReference type="EMBL" id="SZYD01000014">
    <property type="protein sequence ID" value="KAD4178608.1"/>
    <property type="molecule type" value="Genomic_DNA"/>
</dbReference>
<dbReference type="Gene3D" id="3.40.50.2000">
    <property type="entry name" value="Glycogen Phosphorylase B"/>
    <property type="match status" value="3"/>
</dbReference>
<evidence type="ECO:0000256" key="4">
    <source>
        <dbReference type="RuleBase" id="RU003718"/>
    </source>
</evidence>
<reference evidence="5 6" key="1">
    <citation type="submission" date="2019-05" db="EMBL/GenBank/DDBJ databases">
        <title>Mikania micrantha, genome provides insights into the molecular mechanism of rapid growth.</title>
        <authorList>
            <person name="Liu B."/>
        </authorList>
    </citation>
    <scope>NUCLEOTIDE SEQUENCE [LARGE SCALE GENOMIC DNA]</scope>
    <source>
        <strain evidence="5">NLD-2019</strain>
        <tissue evidence="5">Leaf</tissue>
    </source>
</reference>
<evidence type="ECO:0000313" key="5">
    <source>
        <dbReference type="EMBL" id="KAD4178608.1"/>
    </source>
</evidence>
<dbReference type="InterPro" id="IPR002213">
    <property type="entry name" value="UDP_glucos_trans"/>
</dbReference>